<gene>
    <name evidence="1" type="ORF">BV22DRAFT_1197250</name>
</gene>
<protein>
    <submittedName>
        <fullName evidence="1">Uncharacterized protein</fullName>
    </submittedName>
</protein>
<evidence type="ECO:0000313" key="2">
    <source>
        <dbReference type="Proteomes" id="UP000790709"/>
    </source>
</evidence>
<proteinExistence type="predicted"/>
<keyword evidence="2" id="KW-1185">Reference proteome</keyword>
<dbReference type="EMBL" id="MU266476">
    <property type="protein sequence ID" value="KAH7922687.1"/>
    <property type="molecule type" value="Genomic_DNA"/>
</dbReference>
<accession>A0ACB8BAH7</accession>
<comment type="caution">
    <text evidence="1">The sequence shown here is derived from an EMBL/GenBank/DDBJ whole genome shotgun (WGS) entry which is preliminary data.</text>
</comment>
<sequence>MSTLHISRLALTHAVLAYSSPELTALDAISTTHLPPEIVALIRTHLVASLSHGLLASLNTSLAAAVDALCAECTQFNVHVYGEHVLDWPRLEPDGCRCAEVGRSPTATALKHQSLCDDENGRYVPVAESDPPPWFQAHTHSAVSATSHSGIDALISAVLLEFGCALVPSKHSPSYLEDVICITSLSAHPISPLLSLALGLDTHKCILENSAIHPRHYTCPKSPPVTNSTPHSRGLSFPSALTGILWIAALAVLSLHTARLV</sequence>
<name>A0ACB8BAH7_9AGAM</name>
<reference evidence="1" key="1">
    <citation type="journal article" date="2021" name="New Phytol.">
        <title>Evolutionary innovations through gain and loss of genes in the ectomycorrhizal Boletales.</title>
        <authorList>
            <person name="Wu G."/>
            <person name="Miyauchi S."/>
            <person name="Morin E."/>
            <person name="Kuo A."/>
            <person name="Drula E."/>
            <person name="Varga T."/>
            <person name="Kohler A."/>
            <person name="Feng B."/>
            <person name="Cao Y."/>
            <person name="Lipzen A."/>
            <person name="Daum C."/>
            <person name="Hundley H."/>
            <person name="Pangilinan J."/>
            <person name="Johnson J."/>
            <person name="Barry K."/>
            <person name="LaButti K."/>
            <person name="Ng V."/>
            <person name="Ahrendt S."/>
            <person name="Min B."/>
            <person name="Choi I.G."/>
            <person name="Park H."/>
            <person name="Plett J.M."/>
            <person name="Magnuson J."/>
            <person name="Spatafora J.W."/>
            <person name="Nagy L.G."/>
            <person name="Henrissat B."/>
            <person name="Grigoriev I.V."/>
            <person name="Yang Z.L."/>
            <person name="Xu J."/>
            <person name="Martin F.M."/>
        </authorList>
    </citation>
    <scope>NUCLEOTIDE SEQUENCE</scope>
    <source>
        <strain evidence="1">KUC20120723A-06</strain>
    </source>
</reference>
<organism evidence="1 2">
    <name type="scientific">Leucogyrophana mollusca</name>
    <dbReference type="NCBI Taxonomy" id="85980"/>
    <lineage>
        <taxon>Eukaryota</taxon>
        <taxon>Fungi</taxon>
        <taxon>Dikarya</taxon>
        <taxon>Basidiomycota</taxon>
        <taxon>Agaricomycotina</taxon>
        <taxon>Agaricomycetes</taxon>
        <taxon>Agaricomycetidae</taxon>
        <taxon>Boletales</taxon>
        <taxon>Boletales incertae sedis</taxon>
        <taxon>Leucogyrophana</taxon>
    </lineage>
</organism>
<dbReference type="Proteomes" id="UP000790709">
    <property type="component" value="Unassembled WGS sequence"/>
</dbReference>
<evidence type="ECO:0000313" key="1">
    <source>
        <dbReference type="EMBL" id="KAH7922687.1"/>
    </source>
</evidence>